<comment type="caution">
    <text evidence="1">The sequence shown here is derived from an EMBL/GenBank/DDBJ whole genome shotgun (WGS) entry which is preliminary data.</text>
</comment>
<organism evidence="1 2">
    <name type="scientific">Nephila pilipes</name>
    <name type="common">Giant wood spider</name>
    <name type="synonym">Nephila maculata</name>
    <dbReference type="NCBI Taxonomy" id="299642"/>
    <lineage>
        <taxon>Eukaryota</taxon>
        <taxon>Metazoa</taxon>
        <taxon>Ecdysozoa</taxon>
        <taxon>Arthropoda</taxon>
        <taxon>Chelicerata</taxon>
        <taxon>Arachnida</taxon>
        <taxon>Araneae</taxon>
        <taxon>Araneomorphae</taxon>
        <taxon>Entelegynae</taxon>
        <taxon>Araneoidea</taxon>
        <taxon>Nephilidae</taxon>
        <taxon>Nephila</taxon>
    </lineage>
</organism>
<reference evidence="1" key="1">
    <citation type="submission" date="2020-08" db="EMBL/GenBank/DDBJ databases">
        <title>Multicomponent nature underlies the extraordinary mechanical properties of spider dragline silk.</title>
        <authorList>
            <person name="Kono N."/>
            <person name="Nakamura H."/>
            <person name="Mori M."/>
            <person name="Yoshida Y."/>
            <person name="Ohtoshi R."/>
            <person name="Malay A.D."/>
            <person name="Moran D.A.P."/>
            <person name="Tomita M."/>
            <person name="Numata K."/>
            <person name="Arakawa K."/>
        </authorList>
    </citation>
    <scope>NUCLEOTIDE SEQUENCE</scope>
</reference>
<dbReference type="OrthoDB" id="6437787at2759"/>
<evidence type="ECO:0000313" key="1">
    <source>
        <dbReference type="EMBL" id="GFU33738.1"/>
    </source>
</evidence>
<evidence type="ECO:0000313" key="2">
    <source>
        <dbReference type="Proteomes" id="UP000887013"/>
    </source>
</evidence>
<dbReference type="EMBL" id="BMAW01130140">
    <property type="protein sequence ID" value="GFU33738.1"/>
    <property type="molecule type" value="Genomic_DNA"/>
</dbReference>
<keyword evidence="2" id="KW-1185">Reference proteome</keyword>
<proteinExistence type="predicted"/>
<dbReference type="AlphaFoldDB" id="A0A8X6UQW5"/>
<accession>A0A8X6UQW5</accession>
<protein>
    <submittedName>
        <fullName evidence="1">Uncharacterized protein</fullName>
    </submittedName>
</protein>
<gene>
    <name evidence="1" type="ORF">NPIL_14341</name>
</gene>
<dbReference type="Proteomes" id="UP000887013">
    <property type="component" value="Unassembled WGS sequence"/>
</dbReference>
<name>A0A8X6UQW5_NEPPI</name>
<sequence>MTLPTSTNSEQVAESLLPSVNLPGDLPPYRTHLLFRILSTTAQKSTRNLRDAVTRVHTNSPTSFSMLFVRIIMPDVESENTSHSSASESKAWALVNLIASLQAFLLSREADISQSDSPHNCPPSRFTVH</sequence>